<feature type="compositionally biased region" description="Basic residues" evidence="1">
    <location>
        <begin position="97"/>
        <end position="119"/>
    </location>
</feature>
<dbReference type="EMBL" id="AJWK01004272">
    <property type="status" value="NOT_ANNOTATED_CDS"/>
    <property type="molecule type" value="Genomic_DNA"/>
</dbReference>
<protein>
    <submittedName>
        <fullName evidence="2">Uncharacterized protein</fullName>
    </submittedName>
</protein>
<dbReference type="VEuPathDB" id="VectorBase:LLONM1_000999"/>
<sequence>MSLRDLFQEIKTEQSQEVFLPKTNSIIVKNITEGNLDLHGVFPSAVDFVLQAKPSGITAVVTFRTPEEASDVAKTRVKIGDQEILPTLLLEASSAQGKRKKPQKATKGSKKISKGKKIPRKEPEVFEKVGKDDDYGKKLHLWKLVKNVKMKVLKNWDEIKQDAKLEVNPNRKNLLNKEIFFMRCLLKLLETHKWCEVHNPEYRQQYPHLRAAQKDPLLQRLRDELCTCVQEQIAVIRKVKIREGDRKTEARFGKEITFMIEFQRQLTSKIAFRKKVKKGKKAGKQQK</sequence>
<proteinExistence type="predicted"/>
<dbReference type="EnsemblMetazoa" id="LLOJ001154-RA">
    <property type="protein sequence ID" value="LLOJ001154-PA"/>
    <property type="gene ID" value="LLOJ001154"/>
</dbReference>
<name>A0A1B0CAU2_LUTLO</name>
<accession>A0A1B0CAU2</accession>
<reference evidence="2" key="1">
    <citation type="submission" date="2020-05" db="UniProtKB">
        <authorList>
            <consortium name="EnsemblMetazoa"/>
        </authorList>
    </citation>
    <scope>IDENTIFICATION</scope>
    <source>
        <strain evidence="2">Jacobina</strain>
    </source>
</reference>
<dbReference type="AlphaFoldDB" id="A0A1B0CAU2"/>
<organism evidence="2 3">
    <name type="scientific">Lutzomyia longipalpis</name>
    <name type="common">Sand fly</name>
    <dbReference type="NCBI Taxonomy" id="7200"/>
    <lineage>
        <taxon>Eukaryota</taxon>
        <taxon>Metazoa</taxon>
        <taxon>Ecdysozoa</taxon>
        <taxon>Arthropoda</taxon>
        <taxon>Hexapoda</taxon>
        <taxon>Insecta</taxon>
        <taxon>Pterygota</taxon>
        <taxon>Neoptera</taxon>
        <taxon>Endopterygota</taxon>
        <taxon>Diptera</taxon>
        <taxon>Nematocera</taxon>
        <taxon>Psychodoidea</taxon>
        <taxon>Psychodidae</taxon>
        <taxon>Lutzomyia</taxon>
        <taxon>Lutzomyia</taxon>
    </lineage>
</organism>
<dbReference type="VEuPathDB" id="VectorBase:LLOJ001154"/>
<dbReference type="Proteomes" id="UP000092461">
    <property type="component" value="Unassembled WGS sequence"/>
</dbReference>
<evidence type="ECO:0000313" key="2">
    <source>
        <dbReference type="EnsemblMetazoa" id="LLOJ001154-PA"/>
    </source>
</evidence>
<evidence type="ECO:0000313" key="3">
    <source>
        <dbReference type="Proteomes" id="UP000092461"/>
    </source>
</evidence>
<feature type="region of interest" description="Disordered" evidence="1">
    <location>
        <begin position="94"/>
        <end position="119"/>
    </location>
</feature>
<keyword evidence="3" id="KW-1185">Reference proteome</keyword>
<evidence type="ECO:0000256" key="1">
    <source>
        <dbReference type="SAM" id="MobiDB-lite"/>
    </source>
</evidence>